<dbReference type="NCBIfam" id="TIGR04350">
    <property type="entry name" value="C_S_lyase_PatB"/>
    <property type="match status" value="1"/>
</dbReference>
<reference evidence="7 8" key="1">
    <citation type="submission" date="2016-09" db="EMBL/GenBank/DDBJ databases">
        <title>Genomic analysis reveals versatility of anaerobic energy metabolism of Geosporobacter ferrireducens IRF9 of phylum Firmicutes.</title>
        <authorList>
            <person name="Kim S.-J."/>
        </authorList>
    </citation>
    <scope>NUCLEOTIDE SEQUENCE [LARGE SCALE GENOMIC DNA]</scope>
    <source>
        <strain evidence="7 8">IRF9</strain>
    </source>
</reference>
<dbReference type="STRING" id="1424294.Gferi_12755"/>
<dbReference type="Pfam" id="PF00155">
    <property type="entry name" value="Aminotran_1_2"/>
    <property type="match status" value="1"/>
</dbReference>
<keyword evidence="7" id="KW-0032">Aminotransferase</keyword>
<keyword evidence="3" id="KW-0663">Pyridoxal phosphate</keyword>
<evidence type="ECO:0000256" key="2">
    <source>
        <dbReference type="ARBA" id="ARBA00012224"/>
    </source>
</evidence>
<comment type="cofactor">
    <cofactor evidence="1">
        <name>pyridoxal 5'-phosphate</name>
        <dbReference type="ChEBI" id="CHEBI:597326"/>
    </cofactor>
</comment>
<evidence type="ECO:0000256" key="1">
    <source>
        <dbReference type="ARBA" id="ARBA00001933"/>
    </source>
</evidence>
<organism evidence="7 8">
    <name type="scientific">Geosporobacter ferrireducens</name>
    <dbReference type="NCBI Taxonomy" id="1424294"/>
    <lineage>
        <taxon>Bacteria</taxon>
        <taxon>Bacillati</taxon>
        <taxon>Bacillota</taxon>
        <taxon>Clostridia</taxon>
        <taxon>Peptostreptococcales</taxon>
        <taxon>Thermotaleaceae</taxon>
        <taxon>Geosporobacter</taxon>
    </lineage>
</organism>
<dbReference type="SUPFAM" id="SSF53383">
    <property type="entry name" value="PLP-dependent transferases"/>
    <property type="match status" value="1"/>
</dbReference>
<dbReference type="GO" id="GO:0047804">
    <property type="term" value="F:cysteine-S-conjugate beta-lyase activity"/>
    <property type="evidence" value="ECO:0007669"/>
    <property type="project" value="UniProtKB-EC"/>
</dbReference>
<evidence type="ECO:0000256" key="4">
    <source>
        <dbReference type="ARBA" id="ARBA00023239"/>
    </source>
</evidence>
<accession>A0A1D8GHI5</accession>
<evidence type="ECO:0000256" key="5">
    <source>
        <dbReference type="ARBA" id="ARBA00037974"/>
    </source>
</evidence>
<sequence>MYNFNEKADRMNERCRKWDRKVIEEHFGRVPEDFIPLWIADMDFKIPETISNVFQKAVERGVFGYTYVYDEFYDAVIHWQRDMHHVEVEKEQITLTYGTVSTLHYVIQAFCGEGDKVLMNTPIYNPFYHGAIKQRIKCLYNTLSIVNNRYYIDFQRLETQLKEEKPKVYLFCSPHNPSGRVWSKQELLTVSTLCKKYHTILVVDEVHAEQILFGDFTSALSMEKDLTDNVILLASPNKAFNLGGLKTSYAIIPNPEIRKKFKTLLERNSITSPNTFGIMGLIAAYANSRQWLEAVTVYIKKNYEFFESYISERIPELQIMQMESSYLVWVNIEKTGLSSKALTEILAAQYGVLVEDGNHFVRDGEGWIRVNLGTQRENIIEAVRRIESCIRAIDPRRGYLILR</sequence>
<protein>
    <recommendedName>
        <fullName evidence="2">cysteine-S-conjugate beta-lyase</fullName>
        <ecNumber evidence="2">4.4.1.13</ecNumber>
    </recommendedName>
</protein>
<feature type="domain" description="Aminotransferase class I/classII large" evidence="6">
    <location>
        <begin position="55"/>
        <end position="386"/>
    </location>
</feature>
<dbReference type="InterPro" id="IPR015422">
    <property type="entry name" value="PyrdxlP-dep_Trfase_small"/>
</dbReference>
<keyword evidence="4" id="KW-0456">Lyase</keyword>
<evidence type="ECO:0000313" key="8">
    <source>
        <dbReference type="Proteomes" id="UP000095743"/>
    </source>
</evidence>
<dbReference type="GO" id="GO:0008483">
    <property type="term" value="F:transaminase activity"/>
    <property type="evidence" value="ECO:0007669"/>
    <property type="project" value="UniProtKB-KW"/>
</dbReference>
<evidence type="ECO:0000259" key="6">
    <source>
        <dbReference type="Pfam" id="PF00155"/>
    </source>
</evidence>
<evidence type="ECO:0000313" key="7">
    <source>
        <dbReference type="EMBL" id="AOT70383.1"/>
    </source>
</evidence>
<dbReference type="InterPro" id="IPR015424">
    <property type="entry name" value="PyrdxlP-dep_Trfase"/>
</dbReference>
<dbReference type="InterPro" id="IPR015421">
    <property type="entry name" value="PyrdxlP-dep_Trfase_major"/>
</dbReference>
<dbReference type="KEGG" id="gfe:Gferi_12755"/>
<dbReference type="GO" id="GO:0030170">
    <property type="term" value="F:pyridoxal phosphate binding"/>
    <property type="evidence" value="ECO:0007669"/>
    <property type="project" value="InterPro"/>
</dbReference>
<dbReference type="EC" id="4.4.1.13" evidence="2"/>
<dbReference type="InterPro" id="IPR051798">
    <property type="entry name" value="Class-II_PLP-Dep_Aminotrans"/>
</dbReference>
<dbReference type="Gene3D" id="3.40.640.10">
    <property type="entry name" value="Type I PLP-dependent aspartate aminotransferase-like (Major domain)"/>
    <property type="match status" value="1"/>
</dbReference>
<dbReference type="Gene3D" id="3.90.1150.10">
    <property type="entry name" value="Aspartate Aminotransferase, domain 1"/>
    <property type="match status" value="1"/>
</dbReference>
<dbReference type="RefSeq" id="WP_069977079.1">
    <property type="nucleotide sequence ID" value="NZ_CP017269.1"/>
</dbReference>
<dbReference type="Proteomes" id="UP000095743">
    <property type="component" value="Chromosome"/>
</dbReference>
<comment type="similarity">
    <text evidence="5">Belongs to the class-II pyridoxal-phosphate-dependent aminotransferase family. MalY/PatB cystathionine beta-lyase subfamily.</text>
</comment>
<dbReference type="AlphaFoldDB" id="A0A1D8GHI5"/>
<dbReference type="InterPro" id="IPR027619">
    <property type="entry name" value="C-S_lyase_PatB-like"/>
</dbReference>
<keyword evidence="8" id="KW-1185">Reference proteome</keyword>
<dbReference type="OrthoDB" id="9802872at2"/>
<dbReference type="PANTHER" id="PTHR43525:SF1">
    <property type="entry name" value="PROTEIN MALY"/>
    <property type="match status" value="1"/>
</dbReference>
<gene>
    <name evidence="7" type="ORF">Gferi_12755</name>
</gene>
<dbReference type="PANTHER" id="PTHR43525">
    <property type="entry name" value="PROTEIN MALY"/>
    <property type="match status" value="1"/>
</dbReference>
<proteinExistence type="inferred from homology"/>
<evidence type="ECO:0000256" key="3">
    <source>
        <dbReference type="ARBA" id="ARBA00022898"/>
    </source>
</evidence>
<keyword evidence="7" id="KW-0808">Transferase</keyword>
<name>A0A1D8GHI5_9FIRM</name>
<dbReference type="EMBL" id="CP017269">
    <property type="protein sequence ID" value="AOT70383.1"/>
    <property type="molecule type" value="Genomic_DNA"/>
</dbReference>
<dbReference type="CDD" id="cd00609">
    <property type="entry name" value="AAT_like"/>
    <property type="match status" value="1"/>
</dbReference>
<dbReference type="InterPro" id="IPR004839">
    <property type="entry name" value="Aminotransferase_I/II_large"/>
</dbReference>